<proteinExistence type="predicted"/>
<keyword evidence="2" id="KW-1185">Reference proteome</keyword>
<gene>
    <name evidence="1" type="ORF">M0H32_18370</name>
</gene>
<dbReference type="RefSeq" id="WP_248156559.1">
    <property type="nucleotide sequence ID" value="NZ_JALNMJ010000013.1"/>
</dbReference>
<dbReference type="EMBL" id="JALNMJ010000013">
    <property type="protein sequence ID" value="MCK7614140.1"/>
    <property type="molecule type" value="Genomic_DNA"/>
</dbReference>
<accession>A0ABT0GZ72</accession>
<reference evidence="1" key="1">
    <citation type="submission" date="2022-04" db="EMBL/GenBank/DDBJ databases">
        <title>Roseibium sp. CAU 1639 isolated from mud.</title>
        <authorList>
            <person name="Kim W."/>
        </authorList>
    </citation>
    <scope>NUCLEOTIDE SEQUENCE</scope>
    <source>
        <strain evidence="1">CAU 1639</strain>
    </source>
</reference>
<protein>
    <submittedName>
        <fullName evidence="1">Uncharacterized protein</fullName>
    </submittedName>
</protein>
<comment type="caution">
    <text evidence="1">The sequence shown here is derived from an EMBL/GenBank/DDBJ whole genome shotgun (WGS) entry which is preliminary data.</text>
</comment>
<organism evidence="1 2">
    <name type="scientific">Roseibium sediminicola</name>
    <dbReference type="NCBI Taxonomy" id="2933272"/>
    <lineage>
        <taxon>Bacteria</taxon>
        <taxon>Pseudomonadati</taxon>
        <taxon>Pseudomonadota</taxon>
        <taxon>Alphaproteobacteria</taxon>
        <taxon>Hyphomicrobiales</taxon>
        <taxon>Stappiaceae</taxon>
        <taxon>Roseibium</taxon>
    </lineage>
</organism>
<name>A0ABT0GZ72_9HYPH</name>
<dbReference type="Proteomes" id="UP001431221">
    <property type="component" value="Unassembled WGS sequence"/>
</dbReference>
<evidence type="ECO:0000313" key="2">
    <source>
        <dbReference type="Proteomes" id="UP001431221"/>
    </source>
</evidence>
<sequence length="80" mass="9204">MEAQTRRQPDTTNLTCEETHALINRFGAINLKSGPHKFDRYVTNRNQCFTGQTVRNTFVQTEDNKRCTVLICAETGQRNN</sequence>
<evidence type="ECO:0000313" key="1">
    <source>
        <dbReference type="EMBL" id="MCK7614140.1"/>
    </source>
</evidence>